<dbReference type="Gramene" id="OGLUM06G24040.1">
    <property type="protein sequence ID" value="OGLUM06G24040.1"/>
    <property type="gene ID" value="OGLUM06G24040"/>
</dbReference>
<keyword evidence="1" id="KW-0472">Membrane</keyword>
<dbReference type="Proteomes" id="UP000026961">
    <property type="component" value="Chromosome 6"/>
</dbReference>
<dbReference type="HOGENOM" id="CLU_149607_0_0_1"/>
<evidence type="ECO:0000313" key="3">
    <source>
        <dbReference type="Proteomes" id="UP000026961"/>
    </source>
</evidence>
<proteinExistence type="predicted"/>
<evidence type="ECO:0000313" key="2">
    <source>
        <dbReference type="EnsemblPlants" id="OGLUM06G24040.1"/>
    </source>
</evidence>
<keyword evidence="1" id="KW-0812">Transmembrane</keyword>
<keyword evidence="1" id="KW-1133">Transmembrane helix</keyword>
<dbReference type="EnsemblPlants" id="OGLUM06G24040.1">
    <property type="protein sequence ID" value="OGLUM06G24040.1"/>
    <property type="gene ID" value="OGLUM06G24040"/>
</dbReference>
<feature type="transmembrane region" description="Helical" evidence="1">
    <location>
        <begin position="102"/>
        <end position="123"/>
    </location>
</feature>
<reference evidence="2" key="2">
    <citation type="submission" date="2018-05" db="EMBL/GenBank/DDBJ databases">
        <title>OgluRS3 (Oryza glumaepatula Reference Sequence Version 3).</title>
        <authorList>
            <person name="Zhang J."/>
            <person name="Kudrna D."/>
            <person name="Lee S."/>
            <person name="Talag J."/>
            <person name="Welchert J."/>
            <person name="Wing R.A."/>
        </authorList>
    </citation>
    <scope>NUCLEOTIDE SEQUENCE [LARGE SCALE GENOMIC DNA]</scope>
</reference>
<sequence length="145" mass="16503">MNTEGDDDRPWLKQACLQAIEAAVGMEGVVTCCQNQGHLLQTEGIHANWRYQPSESSNNNYHGIKCVEHCHMSVLISLLRQVTNKATILYIHSSKEQNKPSFYVLFIFGLYQHFFSCFVLLLLSSPNNRHYGFGSELFANAIFVM</sequence>
<reference evidence="2" key="1">
    <citation type="submission" date="2015-04" db="UniProtKB">
        <authorList>
            <consortium name="EnsemblPlants"/>
        </authorList>
    </citation>
    <scope>IDENTIFICATION</scope>
</reference>
<protein>
    <submittedName>
        <fullName evidence="2">Uncharacterized protein</fullName>
    </submittedName>
</protein>
<dbReference type="AlphaFoldDB" id="A0A0E0ACJ8"/>
<name>A0A0E0ACJ8_9ORYZ</name>
<evidence type="ECO:0000256" key="1">
    <source>
        <dbReference type="SAM" id="Phobius"/>
    </source>
</evidence>
<accession>A0A0E0ACJ8</accession>
<organism evidence="2">
    <name type="scientific">Oryza glumipatula</name>
    <dbReference type="NCBI Taxonomy" id="40148"/>
    <lineage>
        <taxon>Eukaryota</taxon>
        <taxon>Viridiplantae</taxon>
        <taxon>Streptophyta</taxon>
        <taxon>Embryophyta</taxon>
        <taxon>Tracheophyta</taxon>
        <taxon>Spermatophyta</taxon>
        <taxon>Magnoliopsida</taxon>
        <taxon>Liliopsida</taxon>
        <taxon>Poales</taxon>
        <taxon>Poaceae</taxon>
        <taxon>BOP clade</taxon>
        <taxon>Oryzoideae</taxon>
        <taxon>Oryzeae</taxon>
        <taxon>Oryzinae</taxon>
        <taxon>Oryza</taxon>
    </lineage>
</organism>
<keyword evidence="3" id="KW-1185">Reference proteome</keyword>